<keyword evidence="2" id="KW-0813">Transport</keyword>
<dbReference type="RefSeq" id="XP_013319639.1">
    <property type="nucleotide sequence ID" value="XM_013464185.1"/>
</dbReference>
<proteinExistence type="predicted"/>
<keyword evidence="3 6" id="KW-0812">Transmembrane</keyword>
<feature type="transmembrane region" description="Helical" evidence="6">
    <location>
        <begin position="400"/>
        <end position="421"/>
    </location>
</feature>
<evidence type="ECO:0000256" key="5">
    <source>
        <dbReference type="ARBA" id="ARBA00023136"/>
    </source>
</evidence>
<feature type="transmembrane region" description="Helical" evidence="6">
    <location>
        <begin position="112"/>
        <end position="134"/>
    </location>
</feature>
<dbReference type="InterPro" id="IPR020846">
    <property type="entry name" value="MFS_dom"/>
</dbReference>
<dbReference type="GO" id="GO:0022857">
    <property type="term" value="F:transmembrane transporter activity"/>
    <property type="evidence" value="ECO:0007669"/>
    <property type="project" value="InterPro"/>
</dbReference>
<dbReference type="FunFam" id="1.20.1250.20:FF:000013">
    <property type="entry name" value="MFS general substrate transporter"/>
    <property type="match status" value="1"/>
</dbReference>
<reference evidence="8 9" key="1">
    <citation type="submission" date="2015-01" db="EMBL/GenBank/DDBJ databases">
        <title>The Genome Sequence of Exophiala xenobiotica CBS118157.</title>
        <authorList>
            <consortium name="The Broad Institute Genomics Platform"/>
            <person name="Cuomo C."/>
            <person name="de Hoog S."/>
            <person name="Gorbushina A."/>
            <person name="Stielow B."/>
            <person name="Teixiera M."/>
            <person name="Abouelleil A."/>
            <person name="Chapman S.B."/>
            <person name="Priest M."/>
            <person name="Young S.K."/>
            <person name="Wortman J."/>
            <person name="Nusbaum C."/>
            <person name="Birren B."/>
        </authorList>
    </citation>
    <scope>NUCLEOTIDE SEQUENCE [LARGE SCALE GENOMIC DNA]</scope>
    <source>
        <strain evidence="8 9">CBS 118157</strain>
    </source>
</reference>
<dbReference type="HOGENOM" id="CLU_001265_0_1_1"/>
<keyword evidence="5 6" id="KW-0472">Membrane</keyword>
<dbReference type="EMBL" id="KN847318">
    <property type="protein sequence ID" value="KIW59055.1"/>
    <property type="molecule type" value="Genomic_DNA"/>
</dbReference>
<feature type="transmembrane region" description="Helical" evidence="6">
    <location>
        <begin position="278"/>
        <end position="302"/>
    </location>
</feature>
<feature type="transmembrane region" description="Helical" evidence="6">
    <location>
        <begin position="433"/>
        <end position="452"/>
    </location>
</feature>
<keyword evidence="4 6" id="KW-1133">Transmembrane helix</keyword>
<dbReference type="GO" id="GO:0016020">
    <property type="term" value="C:membrane"/>
    <property type="evidence" value="ECO:0007669"/>
    <property type="project" value="UniProtKB-SubCell"/>
</dbReference>
<sequence>MGMEVKVSSFASEHNEDPKVLPELETRPSKAAKLEKRFVRKLDMIILPLLALAYLLAYMDRNNVGYARLMGLQEDLNLSSGEFYNVVMMFYAGYLVTIFPANLLVRTIGPRIQLSFAVLAFGLFVCCMCSARGYGDILGLRFGVGAAEALLQATPLYLVLWYGRNELGKRIALFYSATVIAGVFAGLIAYAVQKDLEGAARRPSWQWLFIIEGSIAIGIGLLMAVFLPGFPDRIKKSWMFNSQEIELAISRGEGLNAKGASRFQPNQVRKSLLDPKTWYLAVLAGVNSTLLASTGAFFPTIIKEFGYSSVQTQLFTVIPYACAFVSMVTIGYLSDHFRKKSTFILGCLSLCATGLIILMATTGKEVGVFAACLLVMGAYPSAVLQMAWIQINFCGNTKRAMSWAVAMIFGQGLSMAGAQIYTTPPRFFKGHGILLGFVVIAMCSTVAARLTMAKANKRRDEELREYEQRGEAHPDQAKSYEETCDYHVAFKYTI</sequence>
<evidence type="ECO:0000256" key="4">
    <source>
        <dbReference type="ARBA" id="ARBA00022989"/>
    </source>
</evidence>
<gene>
    <name evidence="8" type="ORF">PV05_03536</name>
</gene>
<dbReference type="PROSITE" id="PS50850">
    <property type="entry name" value="MFS"/>
    <property type="match status" value="1"/>
</dbReference>
<evidence type="ECO:0000259" key="7">
    <source>
        <dbReference type="PROSITE" id="PS50850"/>
    </source>
</evidence>
<dbReference type="PANTHER" id="PTHR43791:SF36">
    <property type="entry name" value="TRANSPORTER, PUTATIVE (AFU_ORTHOLOGUE AFUA_6G08340)-RELATED"/>
    <property type="match status" value="1"/>
</dbReference>
<dbReference type="Gene3D" id="1.20.1250.20">
    <property type="entry name" value="MFS general substrate transporter like domains"/>
    <property type="match status" value="2"/>
</dbReference>
<evidence type="ECO:0000313" key="9">
    <source>
        <dbReference type="Proteomes" id="UP000054342"/>
    </source>
</evidence>
<feature type="transmembrane region" description="Helical" evidence="6">
    <location>
        <begin position="341"/>
        <end position="360"/>
    </location>
</feature>
<organism evidence="8 9">
    <name type="scientific">Exophiala xenobiotica</name>
    <dbReference type="NCBI Taxonomy" id="348802"/>
    <lineage>
        <taxon>Eukaryota</taxon>
        <taxon>Fungi</taxon>
        <taxon>Dikarya</taxon>
        <taxon>Ascomycota</taxon>
        <taxon>Pezizomycotina</taxon>
        <taxon>Eurotiomycetes</taxon>
        <taxon>Chaetothyriomycetidae</taxon>
        <taxon>Chaetothyriales</taxon>
        <taxon>Herpotrichiellaceae</taxon>
        <taxon>Exophiala</taxon>
    </lineage>
</organism>
<dbReference type="PANTHER" id="PTHR43791">
    <property type="entry name" value="PERMEASE-RELATED"/>
    <property type="match status" value="1"/>
</dbReference>
<feature type="transmembrane region" description="Helical" evidence="6">
    <location>
        <begin position="172"/>
        <end position="192"/>
    </location>
</feature>
<protein>
    <recommendedName>
        <fullName evidence="7">Major facilitator superfamily (MFS) profile domain-containing protein</fullName>
    </recommendedName>
</protein>
<name>A0A0D2EWA8_9EURO</name>
<feature type="transmembrane region" description="Helical" evidence="6">
    <location>
        <begin position="42"/>
        <end position="59"/>
    </location>
</feature>
<evidence type="ECO:0000256" key="2">
    <source>
        <dbReference type="ARBA" id="ARBA00022448"/>
    </source>
</evidence>
<dbReference type="SUPFAM" id="SSF103473">
    <property type="entry name" value="MFS general substrate transporter"/>
    <property type="match status" value="1"/>
</dbReference>
<dbReference type="InterPro" id="IPR036259">
    <property type="entry name" value="MFS_trans_sf"/>
</dbReference>
<evidence type="ECO:0000313" key="8">
    <source>
        <dbReference type="EMBL" id="KIW59055.1"/>
    </source>
</evidence>
<dbReference type="InterPro" id="IPR011701">
    <property type="entry name" value="MFS"/>
</dbReference>
<feature type="domain" description="Major facilitator superfamily (MFS) profile" evidence="7">
    <location>
        <begin position="46"/>
        <end position="459"/>
    </location>
</feature>
<dbReference type="OrthoDB" id="2985014at2759"/>
<feature type="transmembrane region" description="Helical" evidence="6">
    <location>
        <begin position="314"/>
        <end position="334"/>
    </location>
</feature>
<comment type="subcellular location">
    <subcellularLocation>
        <location evidence="1">Membrane</location>
        <topology evidence="1">Multi-pass membrane protein</topology>
    </subcellularLocation>
</comment>
<feature type="transmembrane region" description="Helical" evidence="6">
    <location>
        <begin position="140"/>
        <end position="160"/>
    </location>
</feature>
<dbReference type="AlphaFoldDB" id="A0A0D2EWA8"/>
<accession>A0A0D2EWA8</accession>
<dbReference type="GeneID" id="25325444"/>
<evidence type="ECO:0000256" key="1">
    <source>
        <dbReference type="ARBA" id="ARBA00004141"/>
    </source>
</evidence>
<evidence type="ECO:0000256" key="3">
    <source>
        <dbReference type="ARBA" id="ARBA00022692"/>
    </source>
</evidence>
<keyword evidence="9" id="KW-1185">Reference proteome</keyword>
<feature type="transmembrane region" description="Helical" evidence="6">
    <location>
        <begin position="204"/>
        <end position="230"/>
    </location>
</feature>
<feature type="transmembrane region" description="Helical" evidence="6">
    <location>
        <begin position="366"/>
        <end position="388"/>
    </location>
</feature>
<feature type="transmembrane region" description="Helical" evidence="6">
    <location>
        <begin position="83"/>
        <end position="105"/>
    </location>
</feature>
<evidence type="ECO:0000256" key="6">
    <source>
        <dbReference type="SAM" id="Phobius"/>
    </source>
</evidence>
<dbReference type="Proteomes" id="UP000054342">
    <property type="component" value="Unassembled WGS sequence"/>
</dbReference>
<dbReference type="Pfam" id="PF07690">
    <property type="entry name" value="MFS_1"/>
    <property type="match status" value="1"/>
</dbReference>